<reference evidence="1" key="2">
    <citation type="submission" date="2016-06" db="EMBL/GenBank/DDBJ databases">
        <title>The genome of a short-lived fish provides insights into sex chromosome evolution and the genetic control of aging.</title>
        <authorList>
            <person name="Reichwald K."/>
            <person name="Felder M."/>
            <person name="Petzold A."/>
            <person name="Koch P."/>
            <person name="Groth M."/>
            <person name="Platzer M."/>
        </authorList>
    </citation>
    <scope>NUCLEOTIDE SEQUENCE</scope>
    <source>
        <tissue evidence="1">Brain</tissue>
    </source>
</reference>
<dbReference type="EMBL" id="HAEB01021087">
    <property type="protein sequence ID" value="SBQ67614.1"/>
    <property type="molecule type" value="Transcribed_RNA"/>
</dbReference>
<gene>
    <name evidence="1" type="primary">LANCL2</name>
</gene>
<organism evidence="1">
    <name type="scientific">Nothobranchius korthausae</name>
    <dbReference type="NCBI Taxonomy" id="1143690"/>
    <lineage>
        <taxon>Eukaryota</taxon>
        <taxon>Metazoa</taxon>
        <taxon>Chordata</taxon>
        <taxon>Craniata</taxon>
        <taxon>Vertebrata</taxon>
        <taxon>Euteleostomi</taxon>
        <taxon>Actinopterygii</taxon>
        <taxon>Neopterygii</taxon>
        <taxon>Teleostei</taxon>
        <taxon>Neoteleostei</taxon>
        <taxon>Acanthomorphata</taxon>
        <taxon>Ovalentaria</taxon>
        <taxon>Atherinomorphae</taxon>
        <taxon>Cyprinodontiformes</taxon>
        <taxon>Nothobranchiidae</taxon>
        <taxon>Nothobranchius</taxon>
    </lineage>
</organism>
<reference evidence="1" key="1">
    <citation type="submission" date="2016-05" db="EMBL/GenBank/DDBJ databases">
        <authorList>
            <person name="Lavstsen T."/>
            <person name="Jespersen J.S."/>
        </authorList>
    </citation>
    <scope>NUCLEOTIDE SEQUENCE</scope>
    <source>
        <tissue evidence="1">Brain</tissue>
    </source>
</reference>
<proteinExistence type="predicted"/>
<dbReference type="AlphaFoldDB" id="A0A1A8GB68"/>
<feature type="non-terminal residue" evidence="1">
    <location>
        <position position="1"/>
    </location>
</feature>
<name>A0A1A8GB68_9TELE</name>
<evidence type="ECO:0000313" key="1">
    <source>
        <dbReference type="EMBL" id="SBQ67614.1"/>
    </source>
</evidence>
<accession>A0A1A8GB68</accession>
<sequence>YLYRAYKVRFKKLLLRISSTMKKYCLFAFCFSSLRSGVWTTGPMAVASPTDRIRYLKGWLGPFTTCQRWKGRKLPAFLPLNFDLLTDCLGVEGNLEVNLPPGILDWM</sequence>
<protein>
    <submittedName>
        <fullName evidence="1">LanC lantibiotic synthetase component C-like 2 (Bacterial)</fullName>
    </submittedName>
</protein>